<name>A0A8E2JY64_9PEZI</name>
<proteinExistence type="predicted"/>
<evidence type="ECO:0000259" key="1">
    <source>
        <dbReference type="PROSITE" id="PS50181"/>
    </source>
</evidence>
<dbReference type="Pfam" id="PF00646">
    <property type="entry name" value="F-box"/>
    <property type="match status" value="1"/>
</dbReference>
<feature type="domain" description="F-box" evidence="1">
    <location>
        <begin position="23"/>
        <end position="71"/>
    </location>
</feature>
<dbReference type="Proteomes" id="UP000250140">
    <property type="component" value="Unassembled WGS sequence"/>
</dbReference>
<sequence>MRPRRLLAYLVTRIGGKNHDKNASSFLQLPVDVLLLIFNELPLYSKVFLSQTCSTMRSLLHSSCTLARERLSSSGCLEFLAGVADALPDYLLCSKCWKLHKVCTYDLPYKPYTLAYRCTTYSSFICHDFGLDYFVAHHHAQLALKYSRLQNTYQEYLASLMAPYSVTFPDSKPLMTKFSARPKIVDEKFILFSSWEFKDSFKSVSMENMPALQFCPHLGFLQRSNPNLPLNPLTCSMRSAFETKGLQSQGSCARCPTDYSVEVH</sequence>
<dbReference type="InterPro" id="IPR001810">
    <property type="entry name" value="F-box_dom"/>
</dbReference>
<evidence type="ECO:0000313" key="3">
    <source>
        <dbReference type="Proteomes" id="UP000250140"/>
    </source>
</evidence>
<dbReference type="AlphaFoldDB" id="A0A8E2JY64"/>
<dbReference type="SUPFAM" id="SSF81383">
    <property type="entry name" value="F-box domain"/>
    <property type="match status" value="1"/>
</dbReference>
<reference evidence="2 3" key="1">
    <citation type="journal article" date="2016" name="Nat. Commun.">
        <title>Ectomycorrhizal ecology is imprinted in the genome of the dominant symbiotic fungus Cenococcum geophilum.</title>
        <authorList>
            <consortium name="DOE Joint Genome Institute"/>
            <person name="Peter M."/>
            <person name="Kohler A."/>
            <person name="Ohm R.A."/>
            <person name="Kuo A."/>
            <person name="Krutzmann J."/>
            <person name="Morin E."/>
            <person name="Arend M."/>
            <person name="Barry K.W."/>
            <person name="Binder M."/>
            <person name="Choi C."/>
            <person name="Clum A."/>
            <person name="Copeland A."/>
            <person name="Grisel N."/>
            <person name="Haridas S."/>
            <person name="Kipfer T."/>
            <person name="LaButti K."/>
            <person name="Lindquist E."/>
            <person name="Lipzen A."/>
            <person name="Maire R."/>
            <person name="Meier B."/>
            <person name="Mihaltcheva S."/>
            <person name="Molinier V."/>
            <person name="Murat C."/>
            <person name="Poggeler S."/>
            <person name="Quandt C.A."/>
            <person name="Sperisen C."/>
            <person name="Tritt A."/>
            <person name="Tisserant E."/>
            <person name="Crous P.W."/>
            <person name="Henrissat B."/>
            <person name="Nehls U."/>
            <person name="Egli S."/>
            <person name="Spatafora J.W."/>
            <person name="Grigoriev I.V."/>
            <person name="Martin F.M."/>
        </authorList>
    </citation>
    <scope>NUCLEOTIDE SEQUENCE [LARGE SCALE GENOMIC DNA]</scope>
    <source>
        <strain evidence="2 3">CBS 207.34</strain>
    </source>
</reference>
<evidence type="ECO:0000313" key="2">
    <source>
        <dbReference type="EMBL" id="OCL13534.1"/>
    </source>
</evidence>
<organism evidence="2 3">
    <name type="scientific">Glonium stellatum</name>
    <dbReference type="NCBI Taxonomy" id="574774"/>
    <lineage>
        <taxon>Eukaryota</taxon>
        <taxon>Fungi</taxon>
        <taxon>Dikarya</taxon>
        <taxon>Ascomycota</taxon>
        <taxon>Pezizomycotina</taxon>
        <taxon>Dothideomycetes</taxon>
        <taxon>Pleosporomycetidae</taxon>
        <taxon>Gloniales</taxon>
        <taxon>Gloniaceae</taxon>
        <taxon>Glonium</taxon>
    </lineage>
</organism>
<accession>A0A8E2JY64</accession>
<dbReference type="PROSITE" id="PS50181">
    <property type="entry name" value="FBOX"/>
    <property type="match status" value="1"/>
</dbReference>
<dbReference type="EMBL" id="KV748707">
    <property type="protein sequence ID" value="OCL13534.1"/>
    <property type="molecule type" value="Genomic_DNA"/>
</dbReference>
<protein>
    <recommendedName>
        <fullName evidence="1">F-box domain-containing protein</fullName>
    </recommendedName>
</protein>
<gene>
    <name evidence="2" type="ORF">AOQ84DRAFT_414565</name>
</gene>
<dbReference type="OrthoDB" id="3766406at2759"/>
<dbReference type="InterPro" id="IPR036047">
    <property type="entry name" value="F-box-like_dom_sf"/>
</dbReference>
<keyword evidence="3" id="KW-1185">Reference proteome</keyword>
<dbReference type="SMART" id="SM00256">
    <property type="entry name" value="FBOX"/>
    <property type="match status" value="1"/>
</dbReference>